<evidence type="ECO:0000313" key="3">
    <source>
        <dbReference type="EMBL" id="MPM90438.1"/>
    </source>
</evidence>
<dbReference type="Pfam" id="PF01029">
    <property type="entry name" value="NusB"/>
    <property type="match status" value="1"/>
</dbReference>
<dbReference type="AlphaFoldDB" id="A0A645DMW1"/>
<dbReference type="GO" id="GO:0003723">
    <property type="term" value="F:RNA binding"/>
    <property type="evidence" value="ECO:0007669"/>
    <property type="project" value="UniProtKB-KW"/>
</dbReference>
<sequence>MRVCMYEVLYMPDVPNSAAINEAVEIAKKYETPETVKFINGILGSFARQECPQD</sequence>
<reference evidence="3" key="1">
    <citation type="submission" date="2019-08" db="EMBL/GenBank/DDBJ databases">
        <authorList>
            <person name="Kucharzyk K."/>
            <person name="Murdoch R.W."/>
            <person name="Higgins S."/>
            <person name="Loffler F."/>
        </authorList>
    </citation>
    <scope>NUCLEOTIDE SEQUENCE</scope>
</reference>
<dbReference type="InterPro" id="IPR006027">
    <property type="entry name" value="NusB_RsmB_TIM44"/>
</dbReference>
<dbReference type="InterPro" id="IPR035926">
    <property type="entry name" value="NusB-like_sf"/>
</dbReference>
<dbReference type="GO" id="GO:0006355">
    <property type="term" value="P:regulation of DNA-templated transcription"/>
    <property type="evidence" value="ECO:0007669"/>
    <property type="project" value="InterPro"/>
</dbReference>
<evidence type="ECO:0000259" key="2">
    <source>
        <dbReference type="Pfam" id="PF01029"/>
    </source>
</evidence>
<accession>A0A645DMW1</accession>
<comment type="caution">
    <text evidence="3">The sequence shown here is derived from an EMBL/GenBank/DDBJ whole genome shotgun (WGS) entry which is preliminary data.</text>
</comment>
<keyword evidence="1" id="KW-0694">RNA-binding</keyword>
<evidence type="ECO:0000256" key="1">
    <source>
        <dbReference type="ARBA" id="ARBA00022884"/>
    </source>
</evidence>
<dbReference type="SUPFAM" id="SSF48013">
    <property type="entry name" value="NusB-like"/>
    <property type="match status" value="1"/>
</dbReference>
<name>A0A645DMW1_9ZZZZ</name>
<protein>
    <submittedName>
        <fullName evidence="3">Transcription antitermination protein NusB</fullName>
    </submittedName>
</protein>
<proteinExistence type="predicted"/>
<organism evidence="3">
    <name type="scientific">bioreactor metagenome</name>
    <dbReference type="NCBI Taxonomy" id="1076179"/>
    <lineage>
        <taxon>unclassified sequences</taxon>
        <taxon>metagenomes</taxon>
        <taxon>ecological metagenomes</taxon>
    </lineage>
</organism>
<dbReference type="EMBL" id="VSSQ01037683">
    <property type="protein sequence ID" value="MPM90438.1"/>
    <property type="molecule type" value="Genomic_DNA"/>
</dbReference>
<feature type="domain" description="NusB/RsmB/TIM44" evidence="2">
    <location>
        <begin position="1"/>
        <end position="48"/>
    </location>
</feature>
<gene>
    <name evidence="3" type="primary">nusB_26</name>
    <name evidence="3" type="ORF">SDC9_137559</name>
</gene>
<dbReference type="Gene3D" id="1.10.940.10">
    <property type="entry name" value="NusB-like"/>
    <property type="match status" value="1"/>
</dbReference>